<proteinExistence type="predicted"/>
<evidence type="ECO:0000313" key="2">
    <source>
        <dbReference type="Proteomes" id="UP001500266"/>
    </source>
</evidence>
<organism evidence="1 2">
    <name type="scientific">Actinomadura keratinilytica</name>
    <dbReference type="NCBI Taxonomy" id="547461"/>
    <lineage>
        <taxon>Bacteria</taxon>
        <taxon>Bacillati</taxon>
        <taxon>Actinomycetota</taxon>
        <taxon>Actinomycetes</taxon>
        <taxon>Streptosporangiales</taxon>
        <taxon>Thermomonosporaceae</taxon>
        <taxon>Actinomadura</taxon>
    </lineage>
</organism>
<gene>
    <name evidence="1" type="ORF">GCM10022416_34390</name>
</gene>
<evidence type="ECO:0000313" key="1">
    <source>
        <dbReference type="EMBL" id="GAA4144053.1"/>
    </source>
</evidence>
<sequence>MGSVEPLVRWRRSRGDGLVALEAVDTALHGMAGLAAGRVEGGWTGCGRPPRLPVPALVARDRDRGGDAMTAAT</sequence>
<comment type="caution">
    <text evidence="1">The sequence shown here is derived from an EMBL/GenBank/DDBJ whole genome shotgun (WGS) entry which is preliminary data.</text>
</comment>
<dbReference type="Proteomes" id="UP001500266">
    <property type="component" value="Unassembled WGS sequence"/>
</dbReference>
<reference evidence="2" key="1">
    <citation type="journal article" date="2019" name="Int. J. Syst. Evol. Microbiol.">
        <title>The Global Catalogue of Microorganisms (GCM) 10K type strain sequencing project: providing services to taxonomists for standard genome sequencing and annotation.</title>
        <authorList>
            <consortium name="The Broad Institute Genomics Platform"/>
            <consortium name="The Broad Institute Genome Sequencing Center for Infectious Disease"/>
            <person name="Wu L."/>
            <person name="Ma J."/>
        </authorList>
    </citation>
    <scope>NUCLEOTIDE SEQUENCE [LARGE SCALE GENOMIC DNA]</scope>
    <source>
        <strain evidence="2">JCM 17316</strain>
    </source>
</reference>
<dbReference type="EMBL" id="BAABDO010000049">
    <property type="protein sequence ID" value="GAA4144053.1"/>
    <property type="molecule type" value="Genomic_DNA"/>
</dbReference>
<accession>A0ABP7YZ52</accession>
<keyword evidence="2" id="KW-1185">Reference proteome</keyword>
<protein>
    <submittedName>
        <fullName evidence="1">Uncharacterized protein</fullName>
    </submittedName>
</protein>
<name>A0ABP7YZ52_9ACTN</name>